<organism evidence="1 2">
    <name type="scientific">Zophobas morio</name>
    <dbReference type="NCBI Taxonomy" id="2755281"/>
    <lineage>
        <taxon>Eukaryota</taxon>
        <taxon>Metazoa</taxon>
        <taxon>Ecdysozoa</taxon>
        <taxon>Arthropoda</taxon>
        <taxon>Hexapoda</taxon>
        <taxon>Insecta</taxon>
        <taxon>Pterygota</taxon>
        <taxon>Neoptera</taxon>
        <taxon>Endopterygota</taxon>
        <taxon>Coleoptera</taxon>
        <taxon>Polyphaga</taxon>
        <taxon>Cucujiformia</taxon>
        <taxon>Tenebrionidae</taxon>
        <taxon>Zophobas</taxon>
    </lineage>
</organism>
<evidence type="ECO:0000313" key="1">
    <source>
        <dbReference type="EMBL" id="KAJ3616221.1"/>
    </source>
</evidence>
<sequence>MKTFANWCRQWGVNIKGTRSNAILISRRFITEPPPLTLEGVKISWSSQAKYLGVIIDKRLPWRQHVEFITTKVKALIHTSNPLLFAKSTMSLRNKLHLMA</sequence>
<dbReference type="Proteomes" id="UP001168821">
    <property type="component" value="Unassembled WGS sequence"/>
</dbReference>
<keyword evidence="2" id="KW-1185">Reference proteome</keyword>
<evidence type="ECO:0008006" key="3">
    <source>
        <dbReference type="Google" id="ProtNLM"/>
    </source>
</evidence>
<reference evidence="1" key="1">
    <citation type="journal article" date="2023" name="G3 (Bethesda)">
        <title>Whole genome assemblies of Zophobas morio and Tenebrio molitor.</title>
        <authorList>
            <person name="Kaur S."/>
            <person name="Stinson S.A."/>
            <person name="diCenzo G.C."/>
        </authorList>
    </citation>
    <scope>NUCLEOTIDE SEQUENCE</scope>
    <source>
        <strain evidence="1">QUZm001</strain>
    </source>
</reference>
<name>A0AA38LYL8_9CUCU</name>
<gene>
    <name evidence="1" type="ORF">Zmor_011984</name>
</gene>
<dbReference type="EMBL" id="JALNTZ010003694">
    <property type="protein sequence ID" value="KAJ3616221.1"/>
    <property type="molecule type" value="Genomic_DNA"/>
</dbReference>
<protein>
    <recommendedName>
        <fullName evidence="3">RNA-directed DNA polymerase from mobile element jockey</fullName>
    </recommendedName>
</protein>
<evidence type="ECO:0000313" key="2">
    <source>
        <dbReference type="Proteomes" id="UP001168821"/>
    </source>
</evidence>
<dbReference type="AlphaFoldDB" id="A0AA38LYL8"/>
<accession>A0AA38LYL8</accession>
<comment type="caution">
    <text evidence="1">The sequence shown here is derived from an EMBL/GenBank/DDBJ whole genome shotgun (WGS) entry which is preliminary data.</text>
</comment>
<proteinExistence type="predicted"/>